<dbReference type="RefSeq" id="XP_005093967.1">
    <property type="nucleotide sequence ID" value="XM_005093910.3"/>
</dbReference>
<evidence type="ECO:0000256" key="4">
    <source>
        <dbReference type="SAM" id="MobiDB-lite"/>
    </source>
</evidence>
<dbReference type="Proteomes" id="UP000694888">
    <property type="component" value="Unplaced"/>
</dbReference>
<keyword evidence="2" id="KW-0808">Transferase</keyword>
<dbReference type="GeneID" id="101846492"/>
<keyword evidence="1" id="KW-0489">Methyltransferase</keyword>
<organism evidence="5 6">
    <name type="scientific">Aplysia californica</name>
    <name type="common">California sea hare</name>
    <dbReference type="NCBI Taxonomy" id="6500"/>
    <lineage>
        <taxon>Eukaryota</taxon>
        <taxon>Metazoa</taxon>
        <taxon>Spiralia</taxon>
        <taxon>Lophotrochozoa</taxon>
        <taxon>Mollusca</taxon>
        <taxon>Gastropoda</taxon>
        <taxon>Heterobranchia</taxon>
        <taxon>Euthyneura</taxon>
        <taxon>Tectipleura</taxon>
        <taxon>Aplysiida</taxon>
        <taxon>Aplysioidea</taxon>
        <taxon>Aplysiidae</taxon>
        <taxon>Aplysia</taxon>
    </lineage>
</organism>
<dbReference type="PANTHER" id="PTHR46402">
    <property type="entry name" value="SET AND MYND DOMAIN-CONTAINING PROTEIN 5"/>
    <property type="match status" value="1"/>
</dbReference>
<evidence type="ECO:0000313" key="5">
    <source>
        <dbReference type="Proteomes" id="UP000694888"/>
    </source>
</evidence>
<evidence type="ECO:0000256" key="2">
    <source>
        <dbReference type="ARBA" id="ARBA00022679"/>
    </source>
</evidence>
<proteinExistence type="predicted"/>
<gene>
    <name evidence="6" type="primary">LOC101846492</name>
</gene>
<accession>A0ABM0JHT4</accession>
<evidence type="ECO:0000256" key="3">
    <source>
        <dbReference type="ARBA" id="ARBA00022691"/>
    </source>
</evidence>
<feature type="compositionally biased region" description="Acidic residues" evidence="4">
    <location>
        <begin position="51"/>
        <end position="74"/>
    </location>
</feature>
<feature type="region of interest" description="Disordered" evidence="4">
    <location>
        <begin position="50"/>
        <end position="74"/>
    </location>
</feature>
<dbReference type="Gene3D" id="2.170.270.10">
    <property type="entry name" value="SET domain"/>
    <property type="match status" value="1"/>
</dbReference>
<reference evidence="6" key="1">
    <citation type="submission" date="2025-08" db="UniProtKB">
        <authorList>
            <consortium name="RefSeq"/>
        </authorList>
    </citation>
    <scope>IDENTIFICATION</scope>
</reference>
<dbReference type="InterPro" id="IPR046341">
    <property type="entry name" value="SET_dom_sf"/>
</dbReference>
<dbReference type="SUPFAM" id="SSF82199">
    <property type="entry name" value="SET domain"/>
    <property type="match status" value="1"/>
</dbReference>
<dbReference type="PANTHER" id="PTHR46402:SF2">
    <property type="entry name" value="HISTONE-LYSINE N-TRIMETHYLTRANSFERASE SMYD5"/>
    <property type="match status" value="1"/>
</dbReference>
<name>A0ABM0JHT4_APLCA</name>
<keyword evidence="3" id="KW-0949">S-adenosyl-L-methionine</keyword>
<evidence type="ECO:0000256" key="1">
    <source>
        <dbReference type="ARBA" id="ARBA00022603"/>
    </source>
</evidence>
<protein>
    <submittedName>
        <fullName evidence="6">SET and MYND domain-containing protein 5</fullName>
    </submittedName>
</protein>
<keyword evidence="5" id="KW-1185">Reference proteome</keyword>
<evidence type="ECO:0000313" key="6">
    <source>
        <dbReference type="RefSeq" id="XP_005093967.1"/>
    </source>
</evidence>
<sequence>MVALEDIEPEQEINISYLSCCDLDRGRHSRQKALRENYLFQCSCQMCISQADDESCTSDDDEEEDMDDEYVDEN</sequence>